<keyword evidence="3" id="KW-1185">Reference proteome</keyword>
<dbReference type="InterPro" id="IPR036273">
    <property type="entry name" value="CRAL/TRIO_N_dom_sf"/>
</dbReference>
<dbReference type="Gene3D" id="3.40.525.10">
    <property type="entry name" value="CRAL-TRIO lipid binding domain"/>
    <property type="match status" value="1"/>
</dbReference>
<dbReference type="CDD" id="cd00170">
    <property type="entry name" value="SEC14"/>
    <property type="match status" value="1"/>
</dbReference>
<sequence length="347" mass="40525">MQYFPYSCETGTIRLAGNETVICQFLRQVNPKRKAGRQLGKYPSQSKTHFPHCWTIENFPFFQGQSSNMQKLPFGFTSKEIIDQGRTSRENIDAVKQWLSSVDSAIIPRVQDELVVIFLLSCDNDLPLTKHTITMYYKCKRNSPDIFDNREMDRADLKKAMNSIHMCSLPVRTDENYAIHHFKLNDTNYLNFDLVPVMKLSYMLLDITQEKDLPRGLVVIIDCKGVGLMHLTRMKIGPMRRYFQFLQEGFPIQMKVIHIINAVYFFDKFLNVVKLCTKSELMEMIKVHPPSADPEKLFALVPKKCWPEDYGGDLPSTETLHEKAIEQFEEKQEFWRLEQEIRCKNSD</sequence>
<dbReference type="PROSITE" id="PS50191">
    <property type="entry name" value="CRAL_TRIO"/>
    <property type="match status" value="1"/>
</dbReference>
<dbReference type="GO" id="GO:1902936">
    <property type="term" value="F:phosphatidylinositol bisphosphate binding"/>
    <property type="evidence" value="ECO:0007669"/>
    <property type="project" value="TreeGrafter"/>
</dbReference>
<dbReference type="Pfam" id="PF00650">
    <property type="entry name" value="CRAL_TRIO"/>
    <property type="match status" value="1"/>
</dbReference>
<dbReference type="PANTHER" id="PTHR10174">
    <property type="entry name" value="ALPHA-TOCOPHEROL TRANSFER PROTEIN-RELATED"/>
    <property type="match status" value="1"/>
</dbReference>
<dbReference type="AlphaFoldDB" id="A0AAR5PSQ3"/>
<dbReference type="SUPFAM" id="SSF52087">
    <property type="entry name" value="CRAL/TRIO domain"/>
    <property type="match status" value="1"/>
</dbReference>
<proteinExistence type="predicted"/>
<dbReference type="InterPro" id="IPR001251">
    <property type="entry name" value="CRAL-TRIO_dom"/>
</dbReference>
<protein>
    <recommendedName>
        <fullName evidence="1">CRAL-TRIO domain-containing protein</fullName>
    </recommendedName>
</protein>
<feature type="domain" description="CRAL-TRIO" evidence="1">
    <location>
        <begin position="194"/>
        <end position="318"/>
    </location>
</feature>
<dbReference type="EnsemblMetazoa" id="XM_019908277.1">
    <property type="protein sequence ID" value="XP_019763836.1"/>
    <property type="gene ID" value="LOC109540083"/>
</dbReference>
<evidence type="ECO:0000313" key="3">
    <source>
        <dbReference type="Proteomes" id="UP000019118"/>
    </source>
</evidence>
<dbReference type="SUPFAM" id="SSF46938">
    <property type="entry name" value="CRAL/TRIO N-terminal domain"/>
    <property type="match status" value="1"/>
</dbReference>
<name>A0AAR5PSQ3_DENPD</name>
<dbReference type="GO" id="GO:0016020">
    <property type="term" value="C:membrane"/>
    <property type="evidence" value="ECO:0007669"/>
    <property type="project" value="TreeGrafter"/>
</dbReference>
<dbReference type="Proteomes" id="UP000019118">
    <property type="component" value="Unassembled WGS sequence"/>
</dbReference>
<organism evidence="2 3">
    <name type="scientific">Dendroctonus ponderosae</name>
    <name type="common">Mountain pine beetle</name>
    <dbReference type="NCBI Taxonomy" id="77166"/>
    <lineage>
        <taxon>Eukaryota</taxon>
        <taxon>Metazoa</taxon>
        <taxon>Ecdysozoa</taxon>
        <taxon>Arthropoda</taxon>
        <taxon>Hexapoda</taxon>
        <taxon>Insecta</taxon>
        <taxon>Pterygota</taxon>
        <taxon>Neoptera</taxon>
        <taxon>Endopterygota</taxon>
        <taxon>Coleoptera</taxon>
        <taxon>Polyphaga</taxon>
        <taxon>Cucujiformia</taxon>
        <taxon>Curculionidae</taxon>
        <taxon>Scolytinae</taxon>
        <taxon>Dendroctonus</taxon>
    </lineage>
</organism>
<evidence type="ECO:0000313" key="2">
    <source>
        <dbReference type="EnsemblMetazoa" id="XP_019763836.1"/>
    </source>
</evidence>
<reference evidence="3" key="1">
    <citation type="journal article" date="2013" name="Genome Biol.">
        <title>Draft genome of the mountain pine beetle, Dendroctonus ponderosae Hopkins, a major forest pest.</title>
        <authorList>
            <person name="Keeling C.I."/>
            <person name="Yuen M.M."/>
            <person name="Liao N.Y."/>
            <person name="Docking T.R."/>
            <person name="Chan S.K."/>
            <person name="Taylor G.A."/>
            <person name="Palmquist D.L."/>
            <person name="Jackman S.D."/>
            <person name="Nguyen A."/>
            <person name="Li M."/>
            <person name="Henderson H."/>
            <person name="Janes J.K."/>
            <person name="Zhao Y."/>
            <person name="Pandoh P."/>
            <person name="Moore R."/>
            <person name="Sperling F.A."/>
            <person name="Huber D.P."/>
            <person name="Birol I."/>
            <person name="Jones S.J."/>
            <person name="Bohlmann J."/>
        </authorList>
    </citation>
    <scope>NUCLEOTIDE SEQUENCE</scope>
</reference>
<dbReference type="InterPro" id="IPR036865">
    <property type="entry name" value="CRAL-TRIO_dom_sf"/>
</dbReference>
<dbReference type="PANTHER" id="PTHR10174:SF213">
    <property type="entry name" value="CRAL-TRIO DOMAIN-CONTAINING PROTEIN"/>
    <property type="match status" value="1"/>
</dbReference>
<dbReference type="SMART" id="SM00516">
    <property type="entry name" value="SEC14"/>
    <property type="match status" value="1"/>
</dbReference>
<accession>A0AAR5PSQ3</accession>
<evidence type="ECO:0000259" key="1">
    <source>
        <dbReference type="PROSITE" id="PS50191"/>
    </source>
</evidence>
<reference evidence="2" key="2">
    <citation type="submission" date="2024-08" db="UniProtKB">
        <authorList>
            <consortium name="EnsemblMetazoa"/>
        </authorList>
    </citation>
    <scope>IDENTIFICATION</scope>
</reference>